<gene>
    <name evidence="2" type="ORF">AB4566_21455</name>
</gene>
<organism evidence="2 3">
    <name type="scientific">Vibrio gallaecicus</name>
    <dbReference type="NCBI Taxonomy" id="552386"/>
    <lineage>
        <taxon>Bacteria</taxon>
        <taxon>Pseudomonadati</taxon>
        <taxon>Pseudomonadota</taxon>
        <taxon>Gammaproteobacteria</taxon>
        <taxon>Vibrionales</taxon>
        <taxon>Vibrionaceae</taxon>
        <taxon>Vibrio</taxon>
    </lineage>
</organism>
<evidence type="ECO:0000313" key="2">
    <source>
        <dbReference type="EMBL" id="MFA0570820.1"/>
    </source>
</evidence>
<name>A0ABV4NH72_9VIBR</name>
<reference evidence="2 3" key="1">
    <citation type="journal article" date="2024" name="ISME J.">
        <title>Tailless and filamentous prophages are predominant in marine Vibrio.</title>
        <authorList>
            <person name="Steensen K."/>
            <person name="Seneca J."/>
            <person name="Bartlau N."/>
            <person name="Yu X.A."/>
            <person name="Hussain F.A."/>
            <person name="Polz M.F."/>
        </authorList>
    </citation>
    <scope>NUCLEOTIDE SEQUENCE [LARGE SCALE GENOMIC DNA]</scope>
    <source>
        <strain evidence="2 3">10N.222.51.A1</strain>
    </source>
</reference>
<comment type="caution">
    <text evidence="2">The sequence shown here is derived from an EMBL/GenBank/DDBJ whole genome shotgun (WGS) entry which is preliminary data.</text>
</comment>
<evidence type="ECO:0000313" key="3">
    <source>
        <dbReference type="Proteomes" id="UP001570417"/>
    </source>
</evidence>
<dbReference type="EMBL" id="JBFRUW010000135">
    <property type="protein sequence ID" value="MFA0570820.1"/>
    <property type="molecule type" value="Genomic_DNA"/>
</dbReference>
<feature type="coiled-coil region" evidence="1">
    <location>
        <begin position="81"/>
        <end position="108"/>
    </location>
</feature>
<dbReference type="Proteomes" id="UP001570417">
    <property type="component" value="Unassembled WGS sequence"/>
</dbReference>
<accession>A0ABV4NH72</accession>
<evidence type="ECO:0008006" key="4">
    <source>
        <dbReference type="Google" id="ProtNLM"/>
    </source>
</evidence>
<sequence>MAKPSLSMSDVRKVEKTLITWQGKLGWETLVKHLKESHGITTTRQTLCTYKSIAGGFADAKGRLRGIPKAVKKSPNVTLKQAELIQTIDELRLDNGNLEKQNALLKGMLNAINCESETNPVLKEVLRTVRSKYLSSKKQ</sequence>
<evidence type="ECO:0000256" key="1">
    <source>
        <dbReference type="SAM" id="Coils"/>
    </source>
</evidence>
<keyword evidence="1" id="KW-0175">Coiled coil</keyword>
<proteinExistence type="predicted"/>
<keyword evidence="3" id="KW-1185">Reference proteome</keyword>
<protein>
    <recommendedName>
        <fullName evidence="4">DUF3486 family protein</fullName>
    </recommendedName>
</protein>
<dbReference type="RefSeq" id="WP_050634004.1">
    <property type="nucleotide sequence ID" value="NZ_JBFRUW010000135.1"/>
</dbReference>